<evidence type="ECO:0000259" key="7">
    <source>
        <dbReference type="PROSITE" id="PS51323"/>
    </source>
</evidence>
<feature type="compositionally biased region" description="Polar residues" evidence="5">
    <location>
        <begin position="113"/>
        <end position="123"/>
    </location>
</feature>
<evidence type="ECO:0000256" key="6">
    <source>
        <dbReference type="SAM" id="SignalP"/>
    </source>
</evidence>
<evidence type="ECO:0000313" key="9">
    <source>
        <dbReference type="Proteomes" id="UP000606274"/>
    </source>
</evidence>
<comment type="subcellular location">
    <subcellularLocation>
        <location evidence="1">Secreted</location>
    </subcellularLocation>
</comment>
<accession>A0A8T0AAM5</accession>
<reference evidence="8" key="1">
    <citation type="submission" date="2020-08" db="EMBL/GenBank/DDBJ databases">
        <title>Chromosome-level assembly of Southern catfish (Silurus meridionalis) provides insights into visual adaptation to the nocturnal and benthic lifestyles.</title>
        <authorList>
            <person name="Zhang Y."/>
            <person name="Wang D."/>
            <person name="Peng Z."/>
        </authorList>
    </citation>
    <scope>NUCLEOTIDE SEQUENCE</scope>
    <source>
        <strain evidence="8">SWU-2019-XX</strain>
        <tissue evidence="8">Muscle</tissue>
    </source>
</reference>
<dbReference type="AlphaFoldDB" id="A0A8T0AAM5"/>
<dbReference type="EMBL" id="JABFDY010000025">
    <property type="protein sequence ID" value="KAF7688948.1"/>
    <property type="molecule type" value="Genomic_DNA"/>
</dbReference>
<name>A0A8T0AAM5_SILME</name>
<feature type="region of interest" description="Disordered" evidence="5">
    <location>
        <begin position="101"/>
        <end position="123"/>
    </location>
</feature>
<keyword evidence="4" id="KW-1015">Disulfide bond</keyword>
<feature type="signal peptide" evidence="6">
    <location>
        <begin position="1"/>
        <end position="24"/>
    </location>
</feature>
<dbReference type="GO" id="GO:0001558">
    <property type="term" value="P:regulation of cell growth"/>
    <property type="evidence" value="ECO:0007669"/>
    <property type="project" value="InterPro"/>
</dbReference>
<dbReference type="Gene3D" id="4.10.40.20">
    <property type="match status" value="1"/>
</dbReference>
<feature type="domain" description="IGFBP N-terminal" evidence="7">
    <location>
        <begin position="21"/>
        <end position="94"/>
    </location>
</feature>
<dbReference type="SUPFAM" id="SSF57184">
    <property type="entry name" value="Growth factor receptor domain"/>
    <property type="match status" value="1"/>
</dbReference>
<dbReference type="PANTHER" id="PTHR14186:SF20">
    <property type="entry name" value="CYSTEINE-RICH MOTOR NEURON 1 PROTEIN-LIKE"/>
    <property type="match status" value="1"/>
</dbReference>
<evidence type="ECO:0000256" key="4">
    <source>
        <dbReference type="ARBA" id="ARBA00023157"/>
    </source>
</evidence>
<dbReference type="GO" id="GO:0005576">
    <property type="term" value="C:extracellular region"/>
    <property type="evidence" value="ECO:0007669"/>
    <property type="project" value="UniProtKB-SubCell"/>
</dbReference>
<gene>
    <name evidence="8" type="ORF">HF521_013755</name>
</gene>
<evidence type="ECO:0000256" key="1">
    <source>
        <dbReference type="ARBA" id="ARBA00004613"/>
    </source>
</evidence>
<dbReference type="SMART" id="SM00121">
    <property type="entry name" value="IB"/>
    <property type="match status" value="1"/>
</dbReference>
<protein>
    <recommendedName>
        <fullName evidence="7">IGFBP N-terminal domain-containing protein</fullName>
    </recommendedName>
</protein>
<dbReference type="InterPro" id="IPR011390">
    <property type="entry name" value="IGFBP_rP_mac25"/>
</dbReference>
<comment type="caution">
    <text evidence="8">The sequence shown here is derived from an EMBL/GenBank/DDBJ whole genome shotgun (WGS) entry which is preliminary data.</text>
</comment>
<dbReference type="PANTHER" id="PTHR14186">
    <property type="entry name" value="INSULIN-LIKE GROWTH FACTOR BINDING PROTEIN-RELATED"/>
    <property type="match status" value="1"/>
</dbReference>
<keyword evidence="2" id="KW-0964">Secreted</keyword>
<evidence type="ECO:0000256" key="3">
    <source>
        <dbReference type="ARBA" id="ARBA00022729"/>
    </source>
</evidence>
<keyword evidence="3 6" id="KW-0732">Signal</keyword>
<dbReference type="InterPro" id="IPR000867">
    <property type="entry name" value="IGFBP-like"/>
</dbReference>
<sequence length="123" mass="13457">MYLKCLLICHLLIILLVKNTLTLSCSSCSEIKCRTDLKCPGGKVFGACHCCLVCAKQKNEVCGGLWGLLGRCDEGLVCEVKGRKLYEGGVCQEAVRKELETNELPQDDDEGSGLSSWHHPNQA</sequence>
<evidence type="ECO:0000313" key="8">
    <source>
        <dbReference type="EMBL" id="KAF7688948.1"/>
    </source>
</evidence>
<keyword evidence="9" id="KW-1185">Reference proteome</keyword>
<dbReference type="PROSITE" id="PS51323">
    <property type="entry name" value="IGFBP_N_2"/>
    <property type="match status" value="1"/>
</dbReference>
<organism evidence="8 9">
    <name type="scientific">Silurus meridionalis</name>
    <name type="common">Southern catfish</name>
    <name type="synonym">Silurus soldatovi meridionalis</name>
    <dbReference type="NCBI Taxonomy" id="175797"/>
    <lineage>
        <taxon>Eukaryota</taxon>
        <taxon>Metazoa</taxon>
        <taxon>Chordata</taxon>
        <taxon>Craniata</taxon>
        <taxon>Vertebrata</taxon>
        <taxon>Euteleostomi</taxon>
        <taxon>Actinopterygii</taxon>
        <taxon>Neopterygii</taxon>
        <taxon>Teleostei</taxon>
        <taxon>Ostariophysi</taxon>
        <taxon>Siluriformes</taxon>
        <taxon>Siluridae</taxon>
        <taxon>Silurus</taxon>
    </lineage>
</organism>
<feature type="chain" id="PRO_5035724473" description="IGFBP N-terminal domain-containing protein" evidence="6">
    <location>
        <begin position="25"/>
        <end position="123"/>
    </location>
</feature>
<dbReference type="InterPro" id="IPR009030">
    <property type="entry name" value="Growth_fac_rcpt_cys_sf"/>
</dbReference>
<evidence type="ECO:0000256" key="2">
    <source>
        <dbReference type="ARBA" id="ARBA00022525"/>
    </source>
</evidence>
<evidence type="ECO:0000256" key="5">
    <source>
        <dbReference type="SAM" id="MobiDB-lite"/>
    </source>
</evidence>
<dbReference type="GO" id="GO:0009966">
    <property type="term" value="P:regulation of signal transduction"/>
    <property type="evidence" value="ECO:0007669"/>
    <property type="project" value="TreeGrafter"/>
</dbReference>
<dbReference type="Proteomes" id="UP000606274">
    <property type="component" value="Unassembled WGS sequence"/>
</dbReference>
<dbReference type="Pfam" id="PF00219">
    <property type="entry name" value="IGFBP"/>
    <property type="match status" value="1"/>
</dbReference>
<proteinExistence type="predicted"/>
<dbReference type="GO" id="GO:0005520">
    <property type="term" value="F:insulin-like growth factor binding"/>
    <property type="evidence" value="ECO:0007669"/>
    <property type="project" value="InterPro"/>
</dbReference>